<reference evidence="2 3" key="1">
    <citation type="journal article" date="2010" name="Stand. Genomic Sci.">
        <title>Complete genome sequence of Conexibacter woesei type strain (ID131577).</title>
        <authorList>
            <person name="Pukall R."/>
            <person name="Lapidus A."/>
            <person name="Glavina Del Rio T."/>
            <person name="Copeland A."/>
            <person name="Tice H."/>
            <person name="Cheng J.-F."/>
            <person name="Lucas S."/>
            <person name="Chen F."/>
            <person name="Nolan M."/>
            <person name="Bruce D."/>
            <person name="Goodwin L."/>
            <person name="Pitluck S."/>
            <person name="Mavromatis K."/>
            <person name="Ivanova N."/>
            <person name="Ovchinnikova G."/>
            <person name="Pati A."/>
            <person name="Chen A."/>
            <person name="Palaniappan K."/>
            <person name="Land M."/>
            <person name="Hauser L."/>
            <person name="Chang Y.-J."/>
            <person name="Jeffries C.D."/>
            <person name="Chain P."/>
            <person name="Meincke L."/>
            <person name="Sims D."/>
            <person name="Brettin T."/>
            <person name="Detter J.C."/>
            <person name="Rohde M."/>
            <person name="Goeker M."/>
            <person name="Bristow J."/>
            <person name="Eisen J.A."/>
            <person name="Markowitz V."/>
            <person name="Kyrpides N.C."/>
            <person name="Klenk H.-P."/>
            <person name="Hugenholtz P."/>
        </authorList>
    </citation>
    <scope>NUCLEOTIDE SEQUENCE [LARGE SCALE GENOMIC DNA]</scope>
    <source>
        <strain evidence="3">DSM 14684 / CIP 108061 / JCM 11494 / NBRC 100937 / ID131577</strain>
    </source>
</reference>
<keyword evidence="1" id="KW-0732">Signal</keyword>
<dbReference type="Proteomes" id="UP000008229">
    <property type="component" value="Chromosome"/>
</dbReference>
<dbReference type="InterPro" id="IPR051801">
    <property type="entry name" value="GH28_Enzymes"/>
</dbReference>
<sequence precursor="true">MRWSLRGSLLAAAALMLGLPAAASALDVDVTAAPYSAAGDGVTNDRAAIQRAIGDVASAGGGKVTLPAPKTYLTGNLHLRTNVELHIARGAKVKQSQEITHYADRPLRGALIDETIPWNFTFYRNYPLIYGGSVRNVKLTGAGTIEMTQLPDASQTIRTNAIGMWDVSGFEISGIHAIGGTTPYVGLYFNDNGVVRDTTLNEPGGPTVSGIEVVSSQHILVERNLMRDPDGTPGVTDDGIALSTTYGDPRATGWWRSDVPRPLVDVVIRDNIVEAECCSALAFIPWGTSAPDQRDIEFRDIRIENNVLNAPGSWDSVKCWCDNPWRGSYGPAYTAVEDDQAPMTNVTFSGNSYAGSLDGFVRARISGIQGASFHPGNPYLKNGGFEETGIAYWSKSGTARQVGAETFAAGQTGRWFGYITNFGDGYTALAQGVGLPASTSYTFRARVQTSGDPVRMYVHNQCTGATVAAKWVSGTGWSTEDLSFTTTSACSNYHVGIDSSGQTRGWGRIDDARLLGSVIEDGDPRIGYAGLWHQNVHPSDSGGTHMLAVADRTTANVTFEGNRARWRTIVGPNGGYADVWLDGVFKGTVDTYSASYGWAEIYDTGVLSRGTHVLGIRPQWAKNPLSTYTYVTIDAINVSGW</sequence>
<organism evidence="2 3">
    <name type="scientific">Conexibacter woesei (strain DSM 14684 / CCUG 47730 / CIP 108061 / JCM 11494 / NBRC 100937 / ID131577)</name>
    <dbReference type="NCBI Taxonomy" id="469383"/>
    <lineage>
        <taxon>Bacteria</taxon>
        <taxon>Bacillati</taxon>
        <taxon>Actinomycetota</taxon>
        <taxon>Thermoleophilia</taxon>
        <taxon>Solirubrobacterales</taxon>
        <taxon>Conexibacteraceae</taxon>
        <taxon>Conexibacter</taxon>
    </lineage>
</organism>
<evidence type="ECO:0000313" key="3">
    <source>
        <dbReference type="Proteomes" id="UP000008229"/>
    </source>
</evidence>
<dbReference type="PANTHER" id="PTHR31339">
    <property type="entry name" value="PECTIN LYASE-RELATED"/>
    <property type="match status" value="1"/>
</dbReference>
<dbReference type="AlphaFoldDB" id="D3F4Y2"/>
<gene>
    <name evidence="2" type="ordered locus">Cwoe_0124</name>
</gene>
<dbReference type="eggNOG" id="COG5434">
    <property type="taxonomic scope" value="Bacteria"/>
</dbReference>
<dbReference type="STRING" id="469383.Cwoe_0124"/>
<dbReference type="PANTHER" id="PTHR31339:SF9">
    <property type="entry name" value="PLASMIN AND FIBRONECTIN-BINDING PROTEIN A"/>
    <property type="match status" value="1"/>
</dbReference>
<evidence type="ECO:0000313" key="2">
    <source>
        <dbReference type="EMBL" id="ADB48560.1"/>
    </source>
</evidence>
<evidence type="ECO:0000256" key="1">
    <source>
        <dbReference type="SAM" id="SignalP"/>
    </source>
</evidence>
<name>D3F4Y2_CONWI</name>
<dbReference type="Gene3D" id="2.160.20.10">
    <property type="entry name" value="Single-stranded right-handed beta-helix, Pectin lyase-like"/>
    <property type="match status" value="1"/>
</dbReference>
<dbReference type="KEGG" id="cwo:Cwoe_0124"/>
<protein>
    <submittedName>
        <fullName evidence="2">Endopygalactorunase-like protein</fullName>
    </submittedName>
</protein>
<feature type="signal peptide" evidence="1">
    <location>
        <begin position="1"/>
        <end position="25"/>
    </location>
</feature>
<feature type="chain" id="PRO_5038475574" evidence="1">
    <location>
        <begin position="26"/>
        <end position="641"/>
    </location>
</feature>
<proteinExistence type="predicted"/>
<accession>D3F4Y2</accession>
<dbReference type="RefSeq" id="WP_012931613.1">
    <property type="nucleotide sequence ID" value="NC_013739.1"/>
</dbReference>
<dbReference type="HOGENOM" id="CLU_014075_0_0_11"/>
<reference evidence="3" key="2">
    <citation type="submission" date="2010-01" db="EMBL/GenBank/DDBJ databases">
        <title>The complete genome of Conexibacter woesei DSM 14684.</title>
        <authorList>
            <consortium name="US DOE Joint Genome Institute (JGI-PGF)"/>
            <person name="Lucas S."/>
            <person name="Copeland A."/>
            <person name="Lapidus A."/>
            <person name="Glavina del Rio T."/>
            <person name="Dalin E."/>
            <person name="Tice H."/>
            <person name="Bruce D."/>
            <person name="Goodwin L."/>
            <person name="Pitluck S."/>
            <person name="Kyrpides N."/>
            <person name="Mavromatis K."/>
            <person name="Ivanova N."/>
            <person name="Mikhailova N."/>
            <person name="Chertkov O."/>
            <person name="Brettin T."/>
            <person name="Detter J.C."/>
            <person name="Han C."/>
            <person name="Larimer F."/>
            <person name="Land M."/>
            <person name="Hauser L."/>
            <person name="Markowitz V."/>
            <person name="Cheng J.-F."/>
            <person name="Hugenholtz P."/>
            <person name="Woyke T."/>
            <person name="Wu D."/>
            <person name="Pukall R."/>
            <person name="Steenblock K."/>
            <person name="Schneider S."/>
            <person name="Klenk H.-P."/>
            <person name="Eisen J.A."/>
        </authorList>
    </citation>
    <scope>NUCLEOTIDE SEQUENCE [LARGE SCALE GENOMIC DNA]</scope>
    <source>
        <strain evidence="3">DSM 14684 / CIP 108061 / JCM 11494 / NBRC 100937 / ID131577</strain>
    </source>
</reference>
<dbReference type="InterPro" id="IPR011050">
    <property type="entry name" value="Pectin_lyase_fold/virulence"/>
</dbReference>
<dbReference type="SUPFAM" id="SSF51126">
    <property type="entry name" value="Pectin lyase-like"/>
    <property type="match status" value="1"/>
</dbReference>
<dbReference type="EMBL" id="CP001854">
    <property type="protein sequence ID" value="ADB48560.1"/>
    <property type="molecule type" value="Genomic_DNA"/>
</dbReference>
<dbReference type="Gene3D" id="2.60.120.260">
    <property type="entry name" value="Galactose-binding domain-like"/>
    <property type="match status" value="2"/>
</dbReference>
<dbReference type="OrthoDB" id="3196343at2"/>
<keyword evidence="3" id="KW-1185">Reference proteome</keyword>
<dbReference type="InterPro" id="IPR012334">
    <property type="entry name" value="Pectin_lyas_fold"/>
</dbReference>